<dbReference type="SUPFAM" id="SSF88697">
    <property type="entry name" value="PUA domain-like"/>
    <property type="match status" value="1"/>
</dbReference>
<organism evidence="13 14">
    <name type="scientific">Roseivirga thermotolerans</name>
    <dbReference type="NCBI Taxonomy" id="1758176"/>
    <lineage>
        <taxon>Bacteria</taxon>
        <taxon>Pseudomonadati</taxon>
        <taxon>Bacteroidota</taxon>
        <taxon>Cytophagia</taxon>
        <taxon>Cytophagales</taxon>
        <taxon>Roseivirgaceae</taxon>
        <taxon>Roseivirga</taxon>
    </lineage>
</organism>
<comment type="similarity">
    <text evidence="2 10">Belongs to the RNA methyltransferase RsmE family.</text>
</comment>
<evidence type="ECO:0000256" key="7">
    <source>
        <dbReference type="ARBA" id="ARBA00022691"/>
    </source>
</evidence>
<keyword evidence="14" id="KW-1185">Reference proteome</keyword>
<reference evidence="14" key="1">
    <citation type="journal article" date="2019" name="Int. J. Syst. Evol. Microbiol.">
        <title>The Global Catalogue of Microorganisms (GCM) 10K type strain sequencing project: providing services to taxonomists for standard genome sequencing and annotation.</title>
        <authorList>
            <consortium name="The Broad Institute Genomics Platform"/>
            <consortium name="The Broad Institute Genome Sequencing Center for Infectious Disease"/>
            <person name="Wu L."/>
            <person name="Ma J."/>
        </authorList>
    </citation>
    <scope>NUCLEOTIDE SEQUENCE [LARGE SCALE GENOMIC DNA]</scope>
    <source>
        <strain evidence="14">CGMCC 1.15111</strain>
    </source>
</reference>
<dbReference type="EMBL" id="BNAG01000002">
    <property type="protein sequence ID" value="GHE63489.1"/>
    <property type="molecule type" value="Genomic_DNA"/>
</dbReference>
<feature type="domain" description="Ribosomal RNA small subunit methyltransferase E methyltransferase" evidence="11">
    <location>
        <begin position="76"/>
        <end position="227"/>
    </location>
</feature>
<dbReference type="Proteomes" id="UP000658258">
    <property type="component" value="Unassembled WGS sequence"/>
</dbReference>
<dbReference type="PIRSF" id="PIRSF015601">
    <property type="entry name" value="MTase_slr0722"/>
    <property type="match status" value="1"/>
</dbReference>
<evidence type="ECO:0000259" key="11">
    <source>
        <dbReference type="Pfam" id="PF04452"/>
    </source>
</evidence>
<keyword evidence="3 10" id="KW-0963">Cytoplasm</keyword>
<sequence length="231" mass="26460">MQLFYQPDVLNGVTELDPEESRHAIKVLRKTEGDLLRLVDGKGHFFTATITEANFRRCRFEVLETEKEKQRDGFRHIAIAPTKNLDRIEWFVEKSVEFGVDRISFVLCQNAERNVLKTDRLIKKAVSAMKQSLKARLPQIDEMVKLQSFLSHCDLPHRYIAYVDFDNPIHLRELVEPGQHSVVLIGPEGDFSEQELQQAISSGYRKVTLGESRLRTETAGLAAVHILNLFG</sequence>
<proteinExistence type="inferred from homology"/>
<dbReference type="NCBIfam" id="TIGR00046">
    <property type="entry name" value="RsmE family RNA methyltransferase"/>
    <property type="match status" value="1"/>
</dbReference>
<dbReference type="InterPro" id="IPR029026">
    <property type="entry name" value="tRNA_m1G_MTases_N"/>
</dbReference>
<comment type="caution">
    <text evidence="13">The sequence shown here is derived from an EMBL/GenBank/DDBJ whole genome shotgun (WGS) entry which is preliminary data.</text>
</comment>
<dbReference type="Pfam" id="PF04452">
    <property type="entry name" value="Methyltrans_RNA"/>
    <property type="match status" value="1"/>
</dbReference>
<dbReference type="InterPro" id="IPR015947">
    <property type="entry name" value="PUA-like_sf"/>
</dbReference>
<dbReference type="GO" id="GO:0008168">
    <property type="term" value="F:methyltransferase activity"/>
    <property type="evidence" value="ECO:0007669"/>
    <property type="project" value="UniProtKB-KW"/>
</dbReference>
<feature type="domain" description="Ribosomal RNA small subunit methyltransferase E PUA-like" evidence="12">
    <location>
        <begin position="16"/>
        <end position="62"/>
    </location>
</feature>
<evidence type="ECO:0000256" key="1">
    <source>
        <dbReference type="ARBA" id="ARBA00004496"/>
    </source>
</evidence>
<dbReference type="InterPro" id="IPR046887">
    <property type="entry name" value="RsmE_PUA-like"/>
</dbReference>
<evidence type="ECO:0000256" key="8">
    <source>
        <dbReference type="ARBA" id="ARBA00025699"/>
    </source>
</evidence>
<dbReference type="PANTHER" id="PTHR30027:SF3">
    <property type="entry name" value="16S RRNA (URACIL(1498)-N(3))-METHYLTRANSFERASE"/>
    <property type="match status" value="1"/>
</dbReference>
<dbReference type="PANTHER" id="PTHR30027">
    <property type="entry name" value="RIBOSOMAL RNA SMALL SUBUNIT METHYLTRANSFERASE E"/>
    <property type="match status" value="1"/>
</dbReference>
<keyword evidence="5 10" id="KW-0489">Methyltransferase</keyword>
<accession>A0ABQ3I8C1</accession>
<evidence type="ECO:0000256" key="4">
    <source>
        <dbReference type="ARBA" id="ARBA00022552"/>
    </source>
</evidence>
<evidence type="ECO:0000313" key="14">
    <source>
        <dbReference type="Proteomes" id="UP000658258"/>
    </source>
</evidence>
<dbReference type="Gene3D" id="2.40.240.20">
    <property type="entry name" value="Hypothetical PUA domain-like, domain 1"/>
    <property type="match status" value="1"/>
</dbReference>
<dbReference type="CDD" id="cd18084">
    <property type="entry name" value="RsmE-like"/>
    <property type="match status" value="1"/>
</dbReference>
<dbReference type="InterPro" id="IPR046886">
    <property type="entry name" value="RsmE_MTase_dom"/>
</dbReference>
<evidence type="ECO:0000256" key="3">
    <source>
        <dbReference type="ARBA" id="ARBA00022490"/>
    </source>
</evidence>
<comment type="catalytic activity">
    <reaction evidence="9 10">
        <text>uridine(1498) in 16S rRNA + S-adenosyl-L-methionine = N(3)-methyluridine(1498) in 16S rRNA + S-adenosyl-L-homocysteine + H(+)</text>
        <dbReference type="Rhea" id="RHEA:42920"/>
        <dbReference type="Rhea" id="RHEA-COMP:10283"/>
        <dbReference type="Rhea" id="RHEA-COMP:10284"/>
        <dbReference type="ChEBI" id="CHEBI:15378"/>
        <dbReference type="ChEBI" id="CHEBI:57856"/>
        <dbReference type="ChEBI" id="CHEBI:59789"/>
        <dbReference type="ChEBI" id="CHEBI:65315"/>
        <dbReference type="ChEBI" id="CHEBI:74502"/>
        <dbReference type="EC" id="2.1.1.193"/>
    </reaction>
</comment>
<evidence type="ECO:0000313" key="13">
    <source>
        <dbReference type="EMBL" id="GHE63489.1"/>
    </source>
</evidence>
<keyword evidence="7 10" id="KW-0949">S-adenosyl-L-methionine</keyword>
<dbReference type="GO" id="GO:0032259">
    <property type="term" value="P:methylation"/>
    <property type="evidence" value="ECO:0007669"/>
    <property type="project" value="UniProtKB-KW"/>
</dbReference>
<keyword evidence="6 10" id="KW-0808">Transferase</keyword>
<dbReference type="SUPFAM" id="SSF75217">
    <property type="entry name" value="alpha/beta knot"/>
    <property type="match status" value="1"/>
</dbReference>
<evidence type="ECO:0000256" key="10">
    <source>
        <dbReference type="PIRNR" id="PIRNR015601"/>
    </source>
</evidence>
<dbReference type="RefSeq" id="WP_189629948.1">
    <property type="nucleotide sequence ID" value="NZ_BNAG01000002.1"/>
</dbReference>
<dbReference type="Gene3D" id="3.40.1280.10">
    <property type="match status" value="1"/>
</dbReference>
<evidence type="ECO:0000259" key="12">
    <source>
        <dbReference type="Pfam" id="PF20260"/>
    </source>
</evidence>
<gene>
    <name evidence="13" type="ORF">GCM10011340_18540</name>
</gene>
<evidence type="ECO:0000256" key="6">
    <source>
        <dbReference type="ARBA" id="ARBA00022679"/>
    </source>
</evidence>
<keyword evidence="4 10" id="KW-0698">rRNA processing</keyword>
<dbReference type="InterPro" id="IPR006700">
    <property type="entry name" value="RsmE"/>
</dbReference>
<dbReference type="NCBIfam" id="NF008702">
    <property type="entry name" value="PRK11713.6-1"/>
    <property type="match status" value="1"/>
</dbReference>
<dbReference type="Pfam" id="PF20260">
    <property type="entry name" value="PUA_4"/>
    <property type="match status" value="1"/>
</dbReference>
<dbReference type="InterPro" id="IPR029028">
    <property type="entry name" value="Alpha/beta_knot_MTases"/>
</dbReference>
<protein>
    <recommendedName>
        <fullName evidence="10">Ribosomal RNA small subunit methyltransferase E</fullName>
        <ecNumber evidence="10">2.1.1.193</ecNumber>
    </recommendedName>
</protein>
<dbReference type="EC" id="2.1.1.193" evidence="10"/>
<comment type="subcellular location">
    <subcellularLocation>
        <location evidence="1 10">Cytoplasm</location>
    </subcellularLocation>
</comment>
<comment type="function">
    <text evidence="8 10">Specifically methylates the N3 position of the uracil ring of uridine 1498 (m3U1498) in 16S rRNA. Acts on the fully assembled 30S ribosomal subunit.</text>
</comment>
<evidence type="ECO:0000256" key="2">
    <source>
        <dbReference type="ARBA" id="ARBA00005528"/>
    </source>
</evidence>
<name>A0ABQ3I8C1_9BACT</name>
<evidence type="ECO:0000256" key="9">
    <source>
        <dbReference type="ARBA" id="ARBA00047944"/>
    </source>
</evidence>
<evidence type="ECO:0000256" key="5">
    <source>
        <dbReference type="ARBA" id="ARBA00022603"/>
    </source>
</evidence>